<feature type="region of interest" description="Disordered" evidence="8">
    <location>
        <begin position="354"/>
        <end position="377"/>
    </location>
</feature>
<feature type="region of interest" description="Disordered" evidence="8">
    <location>
        <begin position="215"/>
        <end position="255"/>
    </location>
</feature>
<dbReference type="FunFam" id="3.30.1490.120:FF:000004">
    <property type="entry name" value="RNA polymerase I subunit Rpa43"/>
    <property type="match status" value="1"/>
</dbReference>
<keyword evidence="5 7" id="KW-0804">Transcription</keyword>
<dbReference type="InterPro" id="IPR041178">
    <property type="entry name" value="RPA43_OB"/>
</dbReference>
<dbReference type="RefSeq" id="XP_001395147.3">
    <property type="nucleotide sequence ID" value="XM_001395110.3"/>
</dbReference>
<feature type="domain" description="RPA43 OB" evidence="9">
    <location>
        <begin position="174"/>
        <end position="343"/>
    </location>
</feature>
<feature type="compositionally biased region" description="Basic residues" evidence="8">
    <location>
        <begin position="25"/>
        <end position="43"/>
    </location>
</feature>
<evidence type="ECO:0000256" key="8">
    <source>
        <dbReference type="SAM" id="MobiDB-lite"/>
    </source>
</evidence>
<evidence type="ECO:0000256" key="1">
    <source>
        <dbReference type="ARBA" id="ARBA00004604"/>
    </source>
</evidence>
<dbReference type="PANTHER" id="PTHR12709:SF5">
    <property type="entry name" value="DNA-DIRECTED RNA POLYMERASE I SUBUNIT RPA43"/>
    <property type="match status" value="1"/>
</dbReference>
<reference evidence="10" key="2">
    <citation type="submission" date="2025-08" db="UniProtKB">
        <authorList>
            <consortium name="RefSeq"/>
        </authorList>
    </citation>
    <scope>IDENTIFICATION</scope>
</reference>
<gene>
    <name evidence="10" type="ORF">An12g00590</name>
</gene>
<evidence type="ECO:0000256" key="7">
    <source>
        <dbReference type="RuleBase" id="RU369086"/>
    </source>
</evidence>
<dbReference type="InterPro" id="IPR045113">
    <property type="entry name" value="Rpb7-like"/>
</dbReference>
<feature type="compositionally biased region" description="Polar residues" evidence="8">
    <location>
        <begin position="279"/>
        <end position="289"/>
    </location>
</feature>
<dbReference type="VEuPathDB" id="FungiDB:An12g00590"/>
<dbReference type="AlphaFoldDB" id="A0AAJ6QF74"/>
<reference evidence="10" key="1">
    <citation type="submission" date="2025-02" db="EMBL/GenBank/DDBJ databases">
        <authorList>
            <consortium name="NCBI Genome Project"/>
        </authorList>
    </citation>
    <scope>NUCLEOTIDE SEQUENCE</scope>
</reference>
<evidence type="ECO:0000256" key="2">
    <source>
        <dbReference type="ARBA" id="ARBA00005930"/>
    </source>
</evidence>
<organism evidence="10">
    <name type="scientific">Aspergillus niger</name>
    <dbReference type="NCBI Taxonomy" id="5061"/>
    <lineage>
        <taxon>Eukaryota</taxon>
        <taxon>Fungi</taxon>
        <taxon>Dikarya</taxon>
        <taxon>Ascomycota</taxon>
        <taxon>Pezizomycotina</taxon>
        <taxon>Eurotiomycetes</taxon>
        <taxon>Eurotiomycetidae</taxon>
        <taxon>Eurotiales</taxon>
        <taxon>Aspergillaceae</taxon>
        <taxon>Aspergillus</taxon>
        <taxon>Aspergillus subgen. Circumdati</taxon>
    </lineage>
</organism>
<dbReference type="KEGG" id="ang:An12g00590"/>
<feature type="region of interest" description="Disordered" evidence="8">
    <location>
        <begin position="1"/>
        <end position="73"/>
    </location>
</feature>
<evidence type="ECO:0000256" key="4">
    <source>
        <dbReference type="ARBA" id="ARBA00022553"/>
    </source>
</evidence>
<feature type="region of interest" description="Disordered" evidence="8">
    <location>
        <begin position="269"/>
        <end position="293"/>
    </location>
</feature>
<dbReference type="Gene3D" id="2.40.50.1060">
    <property type="match status" value="1"/>
</dbReference>
<name>A0AAJ6QF74_ASPNG</name>
<feature type="compositionally biased region" description="Low complexity" evidence="8">
    <location>
        <begin position="228"/>
        <end position="237"/>
    </location>
</feature>
<accession>A0AAJ6QF74</accession>
<comment type="subcellular location">
    <subcellularLocation>
        <location evidence="1">Nucleus</location>
        <location evidence="1">Nucleolus</location>
    </subcellularLocation>
</comment>
<comment type="similarity">
    <text evidence="2">Belongs to the eukaryotic RPA43 RNA polymerase subunit family.</text>
</comment>
<dbReference type="GO" id="GO:0006362">
    <property type="term" value="P:transcription elongation by RNA polymerase I"/>
    <property type="evidence" value="ECO:0007669"/>
    <property type="project" value="UniProtKB-ARBA"/>
</dbReference>
<feature type="compositionally biased region" description="Low complexity" evidence="8">
    <location>
        <begin position="358"/>
        <end position="367"/>
    </location>
</feature>
<dbReference type="PANTHER" id="PTHR12709">
    <property type="entry name" value="DNA-DIRECTED RNA POLYMERASE II, III"/>
    <property type="match status" value="1"/>
</dbReference>
<keyword evidence="4" id="KW-0597">Phosphoprotein</keyword>
<feature type="region of interest" description="Disordered" evidence="8">
    <location>
        <begin position="403"/>
        <end position="436"/>
    </location>
</feature>
<evidence type="ECO:0000256" key="3">
    <source>
        <dbReference type="ARBA" id="ARBA00022478"/>
    </source>
</evidence>
<proteinExistence type="inferred from homology"/>
<keyword evidence="6 7" id="KW-0539">Nucleus</keyword>
<evidence type="ECO:0000259" key="9">
    <source>
        <dbReference type="Pfam" id="PF17875"/>
    </source>
</evidence>
<feature type="compositionally biased region" description="Basic and acidic residues" evidence="8">
    <location>
        <begin position="406"/>
        <end position="427"/>
    </location>
</feature>
<evidence type="ECO:0000256" key="6">
    <source>
        <dbReference type="ARBA" id="ARBA00023242"/>
    </source>
</evidence>
<dbReference type="InterPro" id="IPR036898">
    <property type="entry name" value="RNA_pol_Rpb7-like_N_sf"/>
</dbReference>
<comment type="function">
    <text evidence="7">DNA-dependent RNA polymerase which catalyzes the transcription of DNA into RNA using the four ribonucleoside triphosphates as substrates.</text>
</comment>
<feature type="compositionally biased region" description="Low complexity" evidence="8">
    <location>
        <begin position="47"/>
        <end position="62"/>
    </location>
</feature>
<dbReference type="GeneID" id="4985408"/>
<keyword evidence="3 7" id="KW-0240">DNA-directed RNA polymerase</keyword>
<dbReference type="GO" id="GO:0006361">
    <property type="term" value="P:transcription initiation at RNA polymerase I promoter"/>
    <property type="evidence" value="ECO:0007669"/>
    <property type="project" value="UniProtKB-ARBA"/>
</dbReference>
<evidence type="ECO:0000313" key="10">
    <source>
        <dbReference type="RefSeq" id="XP_001395147.3"/>
    </source>
</evidence>
<dbReference type="Gene3D" id="3.30.1490.120">
    <property type="entry name" value="RNA polymerase Rpb7-like, N-terminal domain"/>
    <property type="match status" value="1"/>
</dbReference>
<protein>
    <recommendedName>
        <fullName evidence="7">DNA-directed RNA polymerase subunit</fullName>
    </recommendedName>
</protein>
<dbReference type="GO" id="GO:0005736">
    <property type="term" value="C:RNA polymerase I complex"/>
    <property type="evidence" value="ECO:0007669"/>
    <property type="project" value="UniProtKB-ARBA"/>
</dbReference>
<sequence length="487" mass="52851">MALDAMDLDPHPTGPARQSSPEKDRKRKHKDTTSPSKKKRKHESHASTSKKSSSKTSTSTSSNRPTTTIPDSPYTLTTATLYLPLSPISISPTHALASLLAEHLSPLLLTYYAPLKGIVLAYSNASISSTPPSSTNVVNAEDPNLPQPLTLARTAGEYGVLYVYLTATFLVFRPQRGQILEGWVNVQSEGFLGAIVLNLFSVGIERKRLPPSWKWIPPGEELEEEQQEQGQQASTTENEGDDSDSSNSETKKSAFDPAKELFRPIALAEDVNPLADTDPASTSTNNNATGDYDDDETAAAEGYFQSVSGHRVRGTIKFRVVDVDVIPGSERESGFLSIEGTMLDEEEEKRVLEEERTGVVSSAPSSSYGGGSTGMTPRKLGSVTTMSGALAIRSASASVAPEPEVVDVHVEESPSKKKSSSSKEKKEKKEKKSKSSKKEKTLFVAGVRWEYQKDLVSLTVVVVFGGVGISELEYFWEVWRTGVGHAH</sequence>
<dbReference type="Pfam" id="PF17875">
    <property type="entry name" value="RPA43_OB"/>
    <property type="match status" value="1"/>
</dbReference>
<evidence type="ECO:0000256" key="5">
    <source>
        <dbReference type="ARBA" id="ARBA00023163"/>
    </source>
</evidence>